<evidence type="ECO:0000256" key="1">
    <source>
        <dbReference type="SAM" id="SignalP"/>
    </source>
</evidence>
<gene>
    <name evidence="2" type="ORF">PCON_03224</name>
</gene>
<accession>U4LRR1</accession>
<dbReference type="SUPFAM" id="SSF48619">
    <property type="entry name" value="Phospholipase A2, PLA2"/>
    <property type="match status" value="1"/>
</dbReference>
<name>U4LRR1_PYROM</name>
<feature type="chain" id="PRO_5004651607" evidence="1">
    <location>
        <begin position="20"/>
        <end position="182"/>
    </location>
</feature>
<keyword evidence="1" id="KW-0732">Signal</keyword>
<proteinExistence type="predicted"/>
<dbReference type="eggNOG" id="ENOG502S8PP">
    <property type="taxonomic scope" value="Eukaryota"/>
</dbReference>
<keyword evidence="3" id="KW-1185">Reference proteome</keyword>
<dbReference type="InterPro" id="IPR036444">
    <property type="entry name" value="PLipase_A2_dom_sf"/>
</dbReference>
<evidence type="ECO:0000313" key="3">
    <source>
        <dbReference type="Proteomes" id="UP000018144"/>
    </source>
</evidence>
<dbReference type="InterPro" id="IPR015141">
    <property type="entry name" value="PLipase_A2_prok/fun"/>
</dbReference>
<dbReference type="OrthoDB" id="5120271at2759"/>
<dbReference type="Gene3D" id="1.20.90.10">
    <property type="entry name" value="Phospholipase A2 domain"/>
    <property type="match status" value="1"/>
</dbReference>
<dbReference type="GO" id="GO:0004623">
    <property type="term" value="F:phospholipase A2 activity"/>
    <property type="evidence" value="ECO:0007669"/>
    <property type="project" value="InterPro"/>
</dbReference>
<dbReference type="Pfam" id="PF09056">
    <property type="entry name" value="Phospholip_A2_3"/>
    <property type="match status" value="1"/>
</dbReference>
<protein>
    <submittedName>
        <fullName evidence="2">Uncharacterized protein</fullName>
    </submittedName>
</protein>
<organism evidence="2 3">
    <name type="scientific">Pyronema omphalodes (strain CBS 100304)</name>
    <name type="common">Pyronema confluens</name>
    <dbReference type="NCBI Taxonomy" id="1076935"/>
    <lineage>
        <taxon>Eukaryota</taxon>
        <taxon>Fungi</taxon>
        <taxon>Dikarya</taxon>
        <taxon>Ascomycota</taxon>
        <taxon>Pezizomycotina</taxon>
        <taxon>Pezizomycetes</taxon>
        <taxon>Pezizales</taxon>
        <taxon>Pyronemataceae</taxon>
        <taxon>Pyronema</taxon>
    </lineage>
</organism>
<dbReference type="GO" id="GO:0006644">
    <property type="term" value="P:phospholipid metabolic process"/>
    <property type="evidence" value="ECO:0007669"/>
    <property type="project" value="InterPro"/>
</dbReference>
<dbReference type="EMBL" id="HF936442">
    <property type="protein sequence ID" value="CCX34254.1"/>
    <property type="molecule type" value="Genomic_DNA"/>
</dbReference>
<reference evidence="2 3" key="1">
    <citation type="journal article" date="2013" name="PLoS Genet.">
        <title>The genome and development-dependent transcriptomes of Pyronema confluens: a window into fungal evolution.</title>
        <authorList>
            <person name="Traeger S."/>
            <person name="Altegoer F."/>
            <person name="Freitag M."/>
            <person name="Gabaldon T."/>
            <person name="Kempken F."/>
            <person name="Kumar A."/>
            <person name="Marcet-Houben M."/>
            <person name="Poggeler S."/>
            <person name="Stajich J.E."/>
            <person name="Nowrousian M."/>
        </authorList>
    </citation>
    <scope>NUCLEOTIDE SEQUENCE [LARGE SCALE GENOMIC DNA]</scope>
    <source>
        <strain evidence="3">CBS 100304</strain>
        <tissue evidence="2">Vegetative mycelium</tissue>
    </source>
</reference>
<dbReference type="AlphaFoldDB" id="U4LRR1"/>
<dbReference type="GO" id="GO:0050482">
    <property type="term" value="P:arachidonate secretion"/>
    <property type="evidence" value="ECO:0007669"/>
    <property type="project" value="InterPro"/>
</dbReference>
<feature type="signal peptide" evidence="1">
    <location>
        <begin position="1"/>
        <end position="19"/>
    </location>
</feature>
<evidence type="ECO:0000313" key="2">
    <source>
        <dbReference type="EMBL" id="CCX34254.1"/>
    </source>
</evidence>
<sequence length="182" mass="20413">MLFIAAIILMGILSTPAVAAPIPEIVPYAIPDKNAVLLDSELSIVTDRFLFELDWSDDGCSNSPDNPLDFDFMPSCQRHDFGYRNYKKQGRFDEANRKKLDDNFLADLKIMCELEAGFRLMNCIKIAKTYHKMVRNFGHVDTDKTMKKVNDEAGKHLNNAADGAAEKVEKILNVGKDLVTVA</sequence>
<dbReference type="Proteomes" id="UP000018144">
    <property type="component" value="Unassembled WGS sequence"/>
</dbReference>